<accession>A0A1Z2XH35</accession>
<feature type="signal peptide" evidence="1">
    <location>
        <begin position="1"/>
        <end position="21"/>
    </location>
</feature>
<dbReference type="OrthoDB" id="1100554at2"/>
<evidence type="ECO:0000313" key="2">
    <source>
        <dbReference type="EMBL" id="ANU64173.1"/>
    </source>
</evidence>
<evidence type="ECO:0000256" key="1">
    <source>
        <dbReference type="SAM" id="SignalP"/>
    </source>
</evidence>
<organism evidence="2 3">
    <name type="scientific">Muribaculum intestinale</name>
    <dbReference type="NCBI Taxonomy" id="1796646"/>
    <lineage>
        <taxon>Bacteria</taxon>
        <taxon>Pseudomonadati</taxon>
        <taxon>Bacteroidota</taxon>
        <taxon>Bacteroidia</taxon>
        <taxon>Bacteroidales</taxon>
        <taxon>Muribaculaceae</taxon>
        <taxon>Muribaculum</taxon>
    </lineage>
</organism>
<feature type="chain" id="PRO_5008529382" description="SusE outer membrane protein domain-containing protein" evidence="1">
    <location>
        <begin position="22"/>
        <end position="320"/>
    </location>
</feature>
<gene>
    <name evidence="2" type="ORF">A4V02_10940</name>
</gene>
<dbReference type="STRING" id="1796646.A4V02_10940"/>
<sequence>MKKITSYLALAAVAMAFIACSDDTEPKADYPTNHDFLNIPVMANQTIVLETAGSVDFTLSQPDYGVAIVPDYALQISLDPSFEKLPSEIASVAPLVYSAENERAYYQLPVSSQSVSFAASAKDIADGISAMLGYDDIEQYKGREDKCYTGPLYCRVLSTIPTANPGTYDKYSILSNVVTLATVIGYPTVRQPGWIYLVGAPEGWVGPTPANAEHYKDWMLFESKDGIDSKIYHGTFDIPAGKFQFRFYTLLDNWEDNSWGPQKDDAPVAIKMTDGVFSGDIMEGKGSFDIADWAGGWVKMTVNLKAKNVTFKAVSGPDAE</sequence>
<name>A0A1B1SBH9_9BACT</name>
<dbReference type="PROSITE" id="PS51257">
    <property type="entry name" value="PROKAR_LIPOPROTEIN"/>
    <property type="match status" value="1"/>
</dbReference>
<dbReference type="RefSeq" id="WP_068961461.1">
    <property type="nucleotide sequence ID" value="NZ_CALDAO010000114.1"/>
</dbReference>
<evidence type="ECO:0000313" key="3">
    <source>
        <dbReference type="Proteomes" id="UP000186351"/>
    </source>
</evidence>
<evidence type="ECO:0008006" key="4">
    <source>
        <dbReference type="Google" id="ProtNLM"/>
    </source>
</evidence>
<protein>
    <recommendedName>
        <fullName evidence="4">SusE outer membrane protein domain-containing protein</fullName>
    </recommendedName>
</protein>
<dbReference type="EMBL" id="CP015402">
    <property type="protein sequence ID" value="ANU64173.1"/>
    <property type="molecule type" value="Genomic_DNA"/>
</dbReference>
<proteinExistence type="predicted"/>
<accession>A0A1B1SBH9</accession>
<dbReference type="GeneID" id="65537387"/>
<keyword evidence="1" id="KW-0732">Signal</keyword>
<dbReference type="Proteomes" id="UP000186351">
    <property type="component" value="Chromosome"/>
</dbReference>
<dbReference type="AlphaFoldDB" id="A0A1B1SBH9"/>
<reference evidence="3" key="1">
    <citation type="submission" date="2016-04" db="EMBL/GenBank/DDBJ databases">
        <title>Complete Genome Sequences of Twelve Strains of a Stable Defined Moderately Diverse Mouse Microbiota 2 (sDMDMm2).</title>
        <authorList>
            <person name="Uchimura Y."/>
            <person name="Wyss M."/>
            <person name="Brugiroux S."/>
            <person name="Limenitakis J.P."/>
            <person name="Stecher B."/>
            <person name="McCoy K.D."/>
            <person name="Macpherson A.J."/>
        </authorList>
    </citation>
    <scope>NUCLEOTIDE SEQUENCE [LARGE SCALE GENOMIC DNA]</scope>
    <source>
        <strain evidence="3">YL27</strain>
    </source>
</reference>
<dbReference type="KEGG" id="pary:A4V02_10940"/>
<keyword evidence="3" id="KW-1185">Reference proteome</keyword>